<accession>A0AAW1D9S1</accession>
<reference evidence="1 2" key="1">
    <citation type="submission" date="2022-12" db="EMBL/GenBank/DDBJ databases">
        <title>Chromosome-level genome assembly of true bugs.</title>
        <authorList>
            <person name="Ma L."/>
            <person name="Li H."/>
        </authorList>
    </citation>
    <scope>NUCLEOTIDE SEQUENCE [LARGE SCALE GENOMIC DNA]</scope>
    <source>
        <strain evidence="1">Lab_2022b</strain>
    </source>
</reference>
<organism evidence="1 2">
    <name type="scientific">Rhynocoris fuscipes</name>
    <dbReference type="NCBI Taxonomy" id="488301"/>
    <lineage>
        <taxon>Eukaryota</taxon>
        <taxon>Metazoa</taxon>
        <taxon>Ecdysozoa</taxon>
        <taxon>Arthropoda</taxon>
        <taxon>Hexapoda</taxon>
        <taxon>Insecta</taxon>
        <taxon>Pterygota</taxon>
        <taxon>Neoptera</taxon>
        <taxon>Paraneoptera</taxon>
        <taxon>Hemiptera</taxon>
        <taxon>Heteroptera</taxon>
        <taxon>Panheteroptera</taxon>
        <taxon>Cimicomorpha</taxon>
        <taxon>Reduviidae</taxon>
        <taxon>Harpactorinae</taxon>
        <taxon>Harpactorini</taxon>
        <taxon>Rhynocoris</taxon>
    </lineage>
</organism>
<name>A0AAW1D9S1_9HEMI</name>
<dbReference type="Gene3D" id="1.25.40.10">
    <property type="entry name" value="Tetratricopeptide repeat domain"/>
    <property type="match status" value="2"/>
</dbReference>
<gene>
    <name evidence="1" type="ORF">O3M35_007538</name>
</gene>
<dbReference type="InterPro" id="IPR011990">
    <property type="entry name" value="TPR-like_helical_dom_sf"/>
</dbReference>
<comment type="caution">
    <text evidence="1">The sequence shown here is derived from an EMBL/GenBank/DDBJ whole genome shotgun (WGS) entry which is preliminary data.</text>
</comment>
<proteinExistence type="predicted"/>
<sequence>MDLKEKMKTLECHFNWGIEDIVGNIDDIMKKEVIKSEEFPNETWCGMLVELNLAYELYKRNNRSEAEEKVKKCLKLFGNINDNFFNEYKLAFKHVLLSLQLFVNFDKSSENDNKKLFNEIPAFSILSENEKTAIIGIKAYCFGEYGEQGRKHSLSLARKAHQDNPNEPEWCFMIGLALSRIRNYTHDNGITDEEVNCIEKAYKLRKSSYFAVYLAQTYLDYTKMIRYQPSPEIAELSYSQQNLKLQVYYRKAYQLFKEIASRTDEKDVHIIVRCARGLFQLKTLKPDLYDINEALIVLKKCLNIAPNYGMCHTLATSIYCELHEYEQALKHSIKAKEIGDYFSSIRIIQLKCLLQQDVNAAETFDYMLKKHPTETYIYQTHLYAISYYIFKERNLQLAVKHFLIVSKLSTMERQNYEIGDPWVKGRVDLCDIMYNEVRCAIDGRLYQNDEEKLKLEEAYEVFKSKYPDVTEKVTDSSLVENLLSKNKKKWLQKC</sequence>
<dbReference type="EMBL" id="JAPXFL010000004">
    <property type="protein sequence ID" value="KAK9507754.1"/>
    <property type="molecule type" value="Genomic_DNA"/>
</dbReference>
<evidence type="ECO:0000313" key="2">
    <source>
        <dbReference type="Proteomes" id="UP001461498"/>
    </source>
</evidence>
<dbReference type="SUPFAM" id="SSF48452">
    <property type="entry name" value="TPR-like"/>
    <property type="match status" value="1"/>
</dbReference>
<dbReference type="AlphaFoldDB" id="A0AAW1D9S1"/>
<dbReference type="Proteomes" id="UP001461498">
    <property type="component" value="Unassembled WGS sequence"/>
</dbReference>
<evidence type="ECO:0000313" key="1">
    <source>
        <dbReference type="EMBL" id="KAK9507754.1"/>
    </source>
</evidence>
<keyword evidence="2" id="KW-1185">Reference proteome</keyword>
<protein>
    <submittedName>
        <fullName evidence="1">Uncharacterized protein</fullName>
    </submittedName>
</protein>